<dbReference type="CDD" id="cd00201">
    <property type="entry name" value="WW"/>
    <property type="match status" value="1"/>
</dbReference>
<dbReference type="Proteomes" id="UP001162164">
    <property type="component" value="Unassembled WGS sequence"/>
</dbReference>
<feature type="coiled-coil region" evidence="1">
    <location>
        <begin position="369"/>
        <end position="436"/>
    </location>
</feature>
<dbReference type="InterPro" id="IPR001202">
    <property type="entry name" value="WW_dom"/>
</dbReference>
<keyword evidence="1" id="KW-0175">Coiled coil</keyword>
<evidence type="ECO:0000256" key="1">
    <source>
        <dbReference type="SAM" id="Coils"/>
    </source>
</evidence>
<dbReference type="Pfam" id="PF00397">
    <property type="entry name" value="WW"/>
    <property type="match status" value="1"/>
</dbReference>
<sequence>MGFYWRTEGYIMTGKPNYDDKSKSYYYYNNLTKKTQWEHPLDDIYRGLVKKARTESLSLSLHDNREDMTCITDDILSMDEPPINLPNKKLEPLMLGALVVLTKRKKEHLASTLGVWIKQSLGFLGEAACFLNLTRKKQNEAILSPSINSQEKGDSFQESQQPKSILREKGVVIEHSKSMEFEKLSIFDKSEKDDEDKKSVRFNLDNNTDIGITFSDKSSSEDDLIHSDKNNKADDIINVKVTPTKNRFTVSPVLEPIINKGTSLKLIKPNPTDFIKPKLTLNRSSDSEEDTRSIEKVAIHNMESLFDSDNSDSSHSAKMAEKTRELERKAEKKITLLKQTLWEEKNEEIIRFKTDLETSHKKELEIILVEEKYKQEETIKTELEKLTKEMDCRTSGTLEEERKNFEENMEKSKLELEKLVDIEKELAEKVEKSKEELIFTHNADIEQLKQNHSIIIEEIKREFKIEEQILRKDHQVHMTELRGKMQAESEQEKNKSVCDERMYEKNKMREKTARG</sequence>
<reference evidence="4" key="1">
    <citation type="journal article" date="2023" name="Insect Mol. Biol.">
        <title>Genome sequencing provides insights into the evolution of gene families encoding plant cell wall-degrading enzymes in longhorned beetles.</title>
        <authorList>
            <person name="Shin N.R."/>
            <person name="Okamura Y."/>
            <person name="Kirsch R."/>
            <person name="Pauchet Y."/>
        </authorList>
    </citation>
    <scope>NUCLEOTIDE SEQUENCE</scope>
    <source>
        <strain evidence="4">MMC_N1</strain>
    </source>
</reference>
<organism evidence="4 5">
    <name type="scientific">Molorchus minor</name>
    <dbReference type="NCBI Taxonomy" id="1323400"/>
    <lineage>
        <taxon>Eukaryota</taxon>
        <taxon>Metazoa</taxon>
        <taxon>Ecdysozoa</taxon>
        <taxon>Arthropoda</taxon>
        <taxon>Hexapoda</taxon>
        <taxon>Insecta</taxon>
        <taxon>Pterygota</taxon>
        <taxon>Neoptera</taxon>
        <taxon>Endopterygota</taxon>
        <taxon>Coleoptera</taxon>
        <taxon>Polyphaga</taxon>
        <taxon>Cucujiformia</taxon>
        <taxon>Chrysomeloidea</taxon>
        <taxon>Cerambycidae</taxon>
        <taxon>Lamiinae</taxon>
        <taxon>Monochamini</taxon>
        <taxon>Molorchus</taxon>
    </lineage>
</organism>
<gene>
    <name evidence="4" type="ORF">NQ317_007033</name>
</gene>
<evidence type="ECO:0000259" key="3">
    <source>
        <dbReference type="PROSITE" id="PS50020"/>
    </source>
</evidence>
<evidence type="ECO:0000313" key="4">
    <source>
        <dbReference type="EMBL" id="KAJ8969986.1"/>
    </source>
</evidence>
<dbReference type="InterPro" id="IPR036020">
    <property type="entry name" value="WW_dom_sf"/>
</dbReference>
<keyword evidence="5" id="KW-1185">Reference proteome</keyword>
<proteinExistence type="predicted"/>
<comment type="caution">
    <text evidence="4">The sequence shown here is derived from an EMBL/GenBank/DDBJ whole genome shotgun (WGS) entry which is preliminary data.</text>
</comment>
<dbReference type="Gene3D" id="2.20.70.10">
    <property type="match status" value="1"/>
</dbReference>
<feature type="region of interest" description="Disordered" evidence="2">
    <location>
        <begin position="482"/>
        <end position="515"/>
    </location>
</feature>
<name>A0ABQ9IZZ7_9CUCU</name>
<evidence type="ECO:0000256" key="2">
    <source>
        <dbReference type="SAM" id="MobiDB-lite"/>
    </source>
</evidence>
<dbReference type="SUPFAM" id="SSF51045">
    <property type="entry name" value="WW domain"/>
    <property type="match status" value="1"/>
</dbReference>
<evidence type="ECO:0000313" key="5">
    <source>
        <dbReference type="Proteomes" id="UP001162164"/>
    </source>
</evidence>
<feature type="domain" description="WW" evidence="3">
    <location>
        <begin position="9"/>
        <end position="42"/>
    </location>
</feature>
<dbReference type="PROSITE" id="PS50020">
    <property type="entry name" value="WW_DOMAIN_2"/>
    <property type="match status" value="1"/>
</dbReference>
<accession>A0ABQ9IZZ7</accession>
<protein>
    <recommendedName>
        <fullName evidence="3">WW domain-containing protein</fullName>
    </recommendedName>
</protein>
<dbReference type="EMBL" id="JAPWTJ010001683">
    <property type="protein sequence ID" value="KAJ8969986.1"/>
    <property type="molecule type" value="Genomic_DNA"/>
</dbReference>